<dbReference type="InterPro" id="IPR005325">
    <property type="entry name" value="DUF308_memb"/>
</dbReference>
<evidence type="ECO:0000256" key="1">
    <source>
        <dbReference type="SAM" id="Phobius"/>
    </source>
</evidence>
<dbReference type="InterPro" id="IPR052712">
    <property type="entry name" value="Acid_resist_chaperone_HdeD"/>
</dbReference>
<dbReference type="GO" id="GO:0005886">
    <property type="term" value="C:plasma membrane"/>
    <property type="evidence" value="ECO:0007669"/>
    <property type="project" value="TreeGrafter"/>
</dbReference>
<accession>A0A133ZLQ8</accession>
<comment type="caution">
    <text evidence="2">The sequence shown here is derived from an EMBL/GenBank/DDBJ whole genome shotgun (WGS) entry which is preliminary data.</text>
</comment>
<feature type="transmembrane region" description="Helical" evidence="1">
    <location>
        <begin position="88"/>
        <end position="109"/>
    </location>
</feature>
<dbReference type="Pfam" id="PF03729">
    <property type="entry name" value="DUF308"/>
    <property type="match status" value="2"/>
</dbReference>
<dbReference type="AlphaFoldDB" id="A0A133ZLQ8"/>
<evidence type="ECO:0008006" key="4">
    <source>
        <dbReference type="Google" id="ProtNLM"/>
    </source>
</evidence>
<dbReference type="PANTHER" id="PTHR34989:SF1">
    <property type="entry name" value="PROTEIN HDED"/>
    <property type="match status" value="1"/>
</dbReference>
<keyword evidence="1" id="KW-1133">Transmembrane helix</keyword>
<dbReference type="PATRIC" id="fig|467210.3.peg.1839"/>
<feature type="transmembrane region" description="Helical" evidence="1">
    <location>
        <begin position="149"/>
        <end position="170"/>
    </location>
</feature>
<protein>
    <recommendedName>
        <fullName evidence="4">Acid-resistance membrane protein</fullName>
    </recommendedName>
</protein>
<keyword evidence="1" id="KW-0812">Transmembrane</keyword>
<name>A0A133ZLQ8_9FIRM</name>
<feature type="transmembrane region" description="Helical" evidence="1">
    <location>
        <begin position="63"/>
        <end position="82"/>
    </location>
</feature>
<reference evidence="3" key="1">
    <citation type="submission" date="2016-01" db="EMBL/GenBank/DDBJ databases">
        <authorList>
            <person name="Mitreva M."/>
            <person name="Pepin K.H."/>
            <person name="Mihindukulasuriya K.A."/>
            <person name="Fulton R."/>
            <person name="Fronick C."/>
            <person name="O'Laughlin M."/>
            <person name="Miner T."/>
            <person name="Herter B."/>
            <person name="Rosa B.A."/>
            <person name="Cordes M."/>
            <person name="Tomlinson C."/>
            <person name="Wollam A."/>
            <person name="Palsikar V.B."/>
            <person name="Mardis E.R."/>
            <person name="Wilson R.K."/>
        </authorList>
    </citation>
    <scope>NUCLEOTIDE SEQUENCE [LARGE SCALE GENOMIC DNA]</scope>
    <source>
        <strain evidence="3">DNF00896</strain>
    </source>
</reference>
<evidence type="ECO:0000313" key="3">
    <source>
        <dbReference type="Proteomes" id="UP000070394"/>
    </source>
</evidence>
<organism evidence="2 3">
    <name type="scientific">Lachnoanaerobaculum saburreum</name>
    <dbReference type="NCBI Taxonomy" id="467210"/>
    <lineage>
        <taxon>Bacteria</taxon>
        <taxon>Bacillati</taxon>
        <taxon>Bacillota</taxon>
        <taxon>Clostridia</taxon>
        <taxon>Lachnospirales</taxon>
        <taxon>Lachnospiraceae</taxon>
        <taxon>Lachnoanaerobaculum</taxon>
    </lineage>
</organism>
<dbReference type="EMBL" id="LSDA01000102">
    <property type="protein sequence ID" value="KXB56350.1"/>
    <property type="molecule type" value="Genomic_DNA"/>
</dbReference>
<gene>
    <name evidence="2" type="ORF">HMPREF1866_01858</name>
</gene>
<feature type="transmembrane region" description="Helical" evidence="1">
    <location>
        <begin position="32"/>
        <end position="56"/>
    </location>
</feature>
<dbReference type="STRING" id="467210.HMPREF1866_01858"/>
<dbReference type="RefSeq" id="WP_060931542.1">
    <property type="nucleotide sequence ID" value="NZ_KQ959836.1"/>
</dbReference>
<keyword evidence="3" id="KW-1185">Reference proteome</keyword>
<evidence type="ECO:0000313" key="2">
    <source>
        <dbReference type="EMBL" id="KXB56350.1"/>
    </source>
</evidence>
<feature type="transmembrane region" description="Helical" evidence="1">
    <location>
        <begin position="121"/>
        <end position="143"/>
    </location>
</feature>
<dbReference type="Proteomes" id="UP000070394">
    <property type="component" value="Unassembled WGS sequence"/>
</dbReference>
<feature type="transmembrane region" description="Helical" evidence="1">
    <location>
        <begin position="7"/>
        <end position="26"/>
    </location>
</feature>
<dbReference type="PANTHER" id="PTHR34989">
    <property type="entry name" value="PROTEIN HDED"/>
    <property type="match status" value="1"/>
</dbReference>
<sequence>MDISKAKYVSLISGLLFLISGIYMIYNPLFIAYTMNIIFCILLIVEGVSQISAYIYEKHESRSIWRLIEGIISIVIGIYFFIGDSIGLPLAFITVIGIWLIIIGISRLMMAKRVMEFERNIAKRLIVAGIVEIIFGIIAVARPVAISNYIAYLIAIALIIQAIVDIFRFFRLNRMQRKMK</sequence>
<keyword evidence="1" id="KW-0472">Membrane</keyword>
<proteinExistence type="predicted"/>
<dbReference type="OrthoDB" id="2049045at2"/>